<dbReference type="SUPFAM" id="SSF53448">
    <property type="entry name" value="Nucleotide-diphospho-sugar transferases"/>
    <property type="match status" value="1"/>
</dbReference>
<dbReference type="PANTHER" id="PTHR11675">
    <property type="entry name" value="N-ACETYLGALACTOSAMINYLTRANSFERASE"/>
    <property type="match status" value="1"/>
</dbReference>
<keyword evidence="4" id="KW-0808">Transferase</keyword>
<sequence length="324" mass="37071">MRGQRHIAVFPIIDHIEPKTLEYVSESEHSVKVGVFDWSLGVTWQNKLTHGHDPTNPIPSPVMADAVFAINREYFLKLDGYDSFYTTEDTADLDLSFKIWMCGGSIELLPCSHVGHLHRHSLPFQLAGRGEINDKKRLAEIWFGEYKNFFYTIFPNAKKESPGDLIDEEALVQKLNCKTIYWYWETVYPESIWPVNGERYGELHHKETDKCLDIAVEENDHLIQSAVASVIVCDGAGTSQIWMLTSIGEIRNNFLCLESFDGKSVTASKCHQQKSNEEWMFDFSIDRIYHAASRHCLHTDANDNVILKECEPSPAQSWRLASRG</sequence>
<evidence type="ECO:0000256" key="1">
    <source>
        <dbReference type="ARBA" id="ARBA00022734"/>
    </source>
</evidence>
<dbReference type="Pfam" id="PF00652">
    <property type="entry name" value="Ricin_B_lectin"/>
    <property type="match status" value="1"/>
</dbReference>
<name>A0A2G8KNZ8_STIJA</name>
<gene>
    <name evidence="4" type="ORF">BSL78_13447</name>
</gene>
<dbReference type="Gene3D" id="2.80.10.50">
    <property type="match status" value="1"/>
</dbReference>
<dbReference type="SUPFAM" id="SSF50370">
    <property type="entry name" value="Ricin B-like lectins"/>
    <property type="match status" value="1"/>
</dbReference>
<comment type="caution">
    <text evidence="4">The sequence shown here is derived from an EMBL/GenBank/DDBJ whole genome shotgun (WGS) entry which is preliminary data.</text>
</comment>
<evidence type="ECO:0000313" key="4">
    <source>
        <dbReference type="EMBL" id="PIK49680.1"/>
    </source>
</evidence>
<dbReference type="InterPro" id="IPR000772">
    <property type="entry name" value="Ricin_B_lectin"/>
</dbReference>
<dbReference type="InterPro" id="IPR029044">
    <property type="entry name" value="Nucleotide-diphossugar_trans"/>
</dbReference>
<accession>A0A2G8KNZ8</accession>
<keyword evidence="5" id="KW-1185">Reference proteome</keyword>
<proteinExistence type="predicted"/>
<dbReference type="GO" id="GO:0004653">
    <property type="term" value="F:polypeptide N-acetylgalactosaminyltransferase activity"/>
    <property type="evidence" value="ECO:0007669"/>
    <property type="project" value="TreeGrafter"/>
</dbReference>
<dbReference type="SMART" id="SM00458">
    <property type="entry name" value="RICIN"/>
    <property type="match status" value="1"/>
</dbReference>
<dbReference type="PANTHER" id="PTHR11675:SF131">
    <property type="entry name" value="POLYPEPTIDE N-ACETYLGALACTOSAMINYLTRANSFERASE 9-RELATED"/>
    <property type="match status" value="1"/>
</dbReference>
<evidence type="ECO:0000256" key="2">
    <source>
        <dbReference type="ARBA" id="ARBA00023157"/>
    </source>
</evidence>
<dbReference type="Proteomes" id="UP000230750">
    <property type="component" value="Unassembled WGS sequence"/>
</dbReference>
<evidence type="ECO:0000259" key="3">
    <source>
        <dbReference type="SMART" id="SM00458"/>
    </source>
</evidence>
<evidence type="ECO:0000313" key="5">
    <source>
        <dbReference type="Proteomes" id="UP000230750"/>
    </source>
</evidence>
<dbReference type="STRING" id="307972.A0A2G8KNZ8"/>
<dbReference type="Gene3D" id="3.90.550.10">
    <property type="entry name" value="Spore Coat Polysaccharide Biosynthesis Protein SpsA, Chain A"/>
    <property type="match status" value="1"/>
</dbReference>
<dbReference type="OrthoDB" id="10389601at2759"/>
<keyword evidence="2" id="KW-1015">Disulfide bond</keyword>
<feature type="domain" description="Ricin B lectin" evidence="3">
    <location>
        <begin position="197"/>
        <end position="321"/>
    </location>
</feature>
<keyword evidence="1" id="KW-0430">Lectin</keyword>
<organism evidence="4 5">
    <name type="scientific">Stichopus japonicus</name>
    <name type="common">Sea cucumber</name>
    <dbReference type="NCBI Taxonomy" id="307972"/>
    <lineage>
        <taxon>Eukaryota</taxon>
        <taxon>Metazoa</taxon>
        <taxon>Echinodermata</taxon>
        <taxon>Eleutherozoa</taxon>
        <taxon>Echinozoa</taxon>
        <taxon>Holothuroidea</taxon>
        <taxon>Aspidochirotacea</taxon>
        <taxon>Aspidochirotida</taxon>
        <taxon>Stichopodidae</taxon>
        <taxon>Apostichopus</taxon>
    </lineage>
</organism>
<dbReference type="PROSITE" id="PS50231">
    <property type="entry name" value="RICIN_B_LECTIN"/>
    <property type="match status" value="1"/>
</dbReference>
<dbReference type="InterPro" id="IPR035992">
    <property type="entry name" value="Ricin_B-like_lectins"/>
</dbReference>
<dbReference type="EMBL" id="MRZV01000452">
    <property type="protein sequence ID" value="PIK49680.1"/>
    <property type="molecule type" value="Genomic_DNA"/>
</dbReference>
<dbReference type="AlphaFoldDB" id="A0A2G8KNZ8"/>
<dbReference type="CDD" id="cd23460">
    <property type="entry name" value="beta-trefoil_Ricin_Pgant3-like"/>
    <property type="match status" value="1"/>
</dbReference>
<protein>
    <submittedName>
        <fullName evidence="4">Putative polypeptide N-acetylgalactosaminyltransferase 1</fullName>
    </submittedName>
</protein>
<dbReference type="GO" id="GO:0006493">
    <property type="term" value="P:protein O-linked glycosylation"/>
    <property type="evidence" value="ECO:0007669"/>
    <property type="project" value="TreeGrafter"/>
</dbReference>
<reference evidence="4 5" key="1">
    <citation type="journal article" date="2017" name="PLoS Biol.">
        <title>The sea cucumber genome provides insights into morphological evolution and visceral regeneration.</title>
        <authorList>
            <person name="Zhang X."/>
            <person name="Sun L."/>
            <person name="Yuan J."/>
            <person name="Sun Y."/>
            <person name="Gao Y."/>
            <person name="Zhang L."/>
            <person name="Li S."/>
            <person name="Dai H."/>
            <person name="Hamel J.F."/>
            <person name="Liu C."/>
            <person name="Yu Y."/>
            <person name="Liu S."/>
            <person name="Lin W."/>
            <person name="Guo K."/>
            <person name="Jin S."/>
            <person name="Xu P."/>
            <person name="Storey K.B."/>
            <person name="Huan P."/>
            <person name="Zhang T."/>
            <person name="Zhou Y."/>
            <person name="Zhang J."/>
            <person name="Lin C."/>
            <person name="Li X."/>
            <person name="Xing L."/>
            <person name="Huo D."/>
            <person name="Sun M."/>
            <person name="Wang L."/>
            <person name="Mercier A."/>
            <person name="Li F."/>
            <person name="Yang H."/>
            <person name="Xiang J."/>
        </authorList>
    </citation>
    <scope>NUCLEOTIDE SEQUENCE [LARGE SCALE GENOMIC DNA]</scope>
    <source>
        <strain evidence="4">Shaxun</strain>
        <tissue evidence="4">Muscle</tissue>
    </source>
</reference>
<dbReference type="GO" id="GO:0005794">
    <property type="term" value="C:Golgi apparatus"/>
    <property type="evidence" value="ECO:0007669"/>
    <property type="project" value="TreeGrafter"/>
</dbReference>
<dbReference type="GO" id="GO:0030246">
    <property type="term" value="F:carbohydrate binding"/>
    <property type="evidence" value="ECO:0007669"/>
    <property type="project" value="UniProtKB-KW"/>
</dbReference>